<proteinExistence type="predicted"/>
<reference evidence="4" key="2">
    <citation type="submission" date="2024-03" db="EMBL/GenBank/DDBJ databases">
        <title>The Genome Sequence of Enterococcus sp. DIV0205d.</title>
        <authorList>
            <consortium name="The Broad Institute Genomics Platform"/>
            <consortium name="The Broad Institute Microbial Omics Core"/>
            <consortium name="The Broad Institute Genomic Center for Infectious Diseases"/>
            <person name="Earl A."/>
            <person name="Manson A."/>
            <person name="Gilmore M."/>
            <person name="Schwartman J."/>
            <person name="Shea T."/>
            <person name="Abouelleil A."/>
            <person name="Cao P."/>
            <person name="Chapman S."/>
            <person name="Cusick C."/>
            <person name="Young S."/>
            <person name="Neafsey D."/>
            <person name="Nusbaum C."/>
            <person name="Birren B."/>
        </authorList>
    </citation>
    <scope>NUCLEOTIDE SEQUENCE</scope>
    <source>
        <strain evidence="4">7F3_DIV0205</strain>
    </source>
</reference>
<name>A0AAQ3WCQ6_9ENTE</name>
<evidence type="ECO:0000256" key="2">
    <source>
        <dbReference type="SAM" id="Phobius"/>
    </source>
</evidence>
<organism evidence="4 5">
    <name type="scientific">Candidatus Enterococcus palustris</name>
    <dbReference type="NCBI Taxonomy" id="1834189"/>
    <lineage>
        <taxon>Bacteria</taxon>
        <taxon>Bacillati</taxon>
        <taxon>Bacillota</taxon>
        <taxon>Bacilli</taxon>
        <taxon>Lactobacillales</taxon>
        <taxon>Enterococcaceae</taxon>
        <taxon>Enterococcus</taxon>
    </lineage>
</organism>
<dbReference type="RefSeq" id="WP_086315241.1">
    <property type="nucleotide sequence ID" value="NZ_CP147244.1"/>
</dbReference>
<keyword evidence="2" id="KW-1133">Transmembrane helix</keyword>
<sequence length="114" mass="12283">MKNLKYYVLTSIVLVSFFAITPLSAKAEGGGNGGAVQTTGGVGFYEDETTPTTTPSTTEEPKEKPSPKPKGRYPSTGELVARSLSISGVAVVVIVVIYFIWKRKKENAEKGKER</sequence>
<dbReference type="NCBIfam" id="TIGR01167">
    <property type="entry name" value="LPXTG_anchor"/>
    <property type="match status" value="1"/>
</dbReference>
<dbReference type="AlphaFoldDB" id="A0AAQ3WCQ6"/>
<feature type="transmembrane region" description="Helical" evidence="2">
    <location>
        <begin position="79"/>
        <end position="101"/>
    </location>
</feature>
<keyword evidence="5" id="KW-1185">Reference proteome</keyword>
<feature type="region of interest" description="Disordered" evidence="1">
    <location>
        <begin position="25"/>
        <end position="75"/>
    </location>
</feature>
<protein>
    <recommendedName>
        <fullName evidence="6">Gram-positive cocci surface proteins LPxTG domain-containing protein</fullName>
    </recommendedName>
</protein>
<keyword evidence="2" id="KW-0812">Transmembrane</keyword>
<gene>
    <name evidence="4" type="ORF">A5821_002683</name>
</gene>
<evidence type="ECO:0000313" key="5">
    <source>
        <dbReference type="Proteomes" id="UP000194948"/>
    </source>
</evidence>
<keyword evidence="2" id="KW-0472">Membrane</keyword>
<evidence type="ECO:0000313" key="4">
    <source>
        <dbReference type="EMBL" id="WYK01546.1"/>
    </source>
</evidence>
<evidence type="ECO:0008006" key="6">
    <source>
        <dbReference type="Google" id="ProtNLM"/>
    </source>
</evidence>
<dbReference type="EMBL" id="CP147244">
    <property type="protein sequence ID" value="WYK01546.1"/>
    <property type="molecule type" value="Genomic_DNA"/>
</dbReference>
<keyword evidence="3" id="KW-0732">Signal</keyword>
<feature type="chain" id="PRO_5043047901" description="Gram-positive cocci surface proteins LPxTG domain-containing protein" evidence="3">
    <location>
        <begin position="28"/>
        <end position="114"/>
    </location>
</feature>
<feature type="signal peptide" evidence="3">
    <location>
        <begin position="1"/>
        <end position="27"/>
    </location>
</feature>
<evidence type="ECO:0000256" key="1">
    <source>
        <dbReference type="SAM" id="MobiDB-lite"/>
    </source>
</evidence>
<reference evidence="4" key="1">
    <citation type="submission" date="2017-05" db="EMBL/GenBank/DDBJ databases">
        <authorList>
            <consortium name="The Broad Institute Genomics Platform"/>
            <consortium name="The Broad Institute Genomic Center for Infectious Diseases"/>
            <person name="Earl A."/>
            <person name="Manson A."/>
            <person name="Schwartman J."/>
            <person name="Gilmore M."/>
            <person name="Abouelleil A."/>
            <person name="Cao P."/>
            <person name="Chapman S."/>
            <person name="Cusick C."/>
            <person name="Shea T."/>
            <person name="Young S."/>
            <person name="Neafsey D."/>
            <person name="Nusbaum C."/>
            <person name="Birren B."/>
        </authorList>
    </citation>
    <scope>NUCLEOTIDE SEQUENCE</scope>
    <source>
        <strain evidence="4">7F3_DIV0205</strain>
    </source>
</reference>
<dbReference type="Proteomes" id="UP000194948">
    <property type="component" value="Chromosome"/>
</dbReference>
<accession>A0AAQ3WCQ6</accession>
<evidence type="ECO:0000256" key="3">
    <source>
        <dbReference type="SAM" id="SignalP"/>
    </source>
</evidence>